<dbReference type="AlphaFoldDB" id="A0A371ATG0"/>
<comment type="caution">
    <text evidence="2">The sequence shown here is derived from an EMBL/GenBank/DDBJ whole genome shotgun (WGS) entry which is preliminary data.</text>
</comment>
<sequence length="337" mass="37930">PSWMLVGGFGGFETNEERAKAIQASQMLGYDFTVTKATFDTVARASKGNLNLTVKIKNIGLAPFYYDWKVKVGILDKTGEVKTYLTDWDLRTILADGKEYEFSGSLPNLDLQDGKYSLGLYVENPLLNGKKLMFANETQRPDGWLVLGDFIMYNDIPKMRMQGVAALNKCDLDVTLVDFQETVLLAAKYKIGVRIRNFGDSQYTGTDNPIINIYKNGALIKEFKTNWDLSTIKPDNHMYFAWFVSGLETGKHEIKMKITSDTKEILLGYMNVVESLEMDSDGEMIADIVEEEAVKRQYQINLNIVSEQPESVFVNNVIENLKLDADVITGSVAKEIS</sequence>
<organism evidence="2 3">
    <name type="scientific">Anaerosacchariphilus polymeriproducens</name>
    <dbReference type="NCBI Taxonomy" id="1812858"/>
    <lineage>
        <taxon>Bacteria</taxon>
        <taxon>Bacillati</taxon>
        <taxon>Bacillota</taxon>
        <taxon>Clostridia</taxon>
        <taxon>Lachnospirales</taxon>
        <taxon>Lachnospiraceae</taxon>
        <taxon>Anaerosacchariphilus</taxon>
    </lineage>
</organism>
<evidence type="ECO:0000313" key="3">
    <source>
        <dbReference type="Proteomes" id="UP000255036"/>
    </source>
</evidence>
<evidence type="ECO:0000259" key="1">
    <source>
        <dbReference type="Pfam" id="PF16116"/>
    </source>
</evidence>
<feature type="non-terminal residue" evidence="2">
    <location>
        <position position="1"/>
    </location>
</feature>
<gene>
    <name evidence="2" type="ORF">DWV06_12545</name>
</gene>
<dbReference type="InterPro" id="IPR032267">
    <property type="entry name" value="DUF4832"/>
</dbReference>
<dbReference type="Pfam" id="PF16116">
    <property type="entry name" value="DUF4832"/>
    <property type="match status" value="1"/>
</dbReference>
<proteinExistence type="predicted"/>
<evidence type="ECO:0000313" key="2">
    <source>
        <dbReference type="EMBL" id="RDU22853.1"/>
    </source>
</evidence>
<dbReference type="RefSeq" id="WP_115482541.1">
    <property type="nucleotide sequence ID" value="NZ_QRCT01000042.1"/>
</dbReference>
<reference evidence="2 3" key="1">
    <citation type="submission" date="2018-07" db="EMBL/GenBank/DDBJ databases">
        <title>Anaerosacharophilus polymeroproducens gen. nov. sp. nov., an anaerobic bacterium isolated from salt field.</title>
        <authorList>
            <person name="Kim W."/>
            <person name="Yang S.-H."/>
            <person name="Oh J."/>
            <person name="Lee J.-H."/>
            <person name="Kwon K.K."/>
        </authorList>
    </citation>
    <scope>NUCLEOTIDE SEQUENCE [LARGE SCALE GENOMIC DNA]</scope>
    <source>
        <strain evidence="2 3">MCWD5</strain>
    </source>
</reference>
<name>A0A371ATG0_9FIRM</name>
<dbReference type="Proteomes" id="UP000255036">
    <property type="component" value="Unassembled WGS sequence"/>
</dbReference>
<accession>A0A371ATG0</accession>
<keyword evidence="3" id="KW-1185">Reference proteome</keyword>
<feature type="domain" description="DUF4832" evidence="1">
    <location>
        <begin position="24"/>
        <end position="125"/>
    </location>
</feature>
<dbReference type="EMBL" id="QRCT01000042">
    <property type="protein sequence ID" value="RDU22853.1"/>
    <property type="molecule type" value="Genomic_DNA"/>
</dbReference>
<dbReference type="OrthoDB" id="9761426at2"/>
<protein>
    <submittedName>
        <fullName evidence="2">DUF4832 domain-containing protein</fullName>
    </submittedName>
</protein>